<name>H3GFG8_PHYRM</name>
<reference evidence="3" key="2">
    <citation type="submission" date="2015-06" db="UniProtKB">
        <authorList>
            <consortium name="EnsemblProtists"/>
        </authorList>
    </citation>
    <scope>IDENTIFICATION</scope>
    <source>
        <strain evidence="3">Pr102</strain>
    </source>
</reference>
<dbReference type="EnsemblProtists" id="Phyra74451">
    <property type="protein sequence ID" value="Phyra74451"/>
    <property type="gene ID" value="Phyra74451"/>
</dbReference>
<dbReference type="InterPro" id="IPR018200">
    <property type="entry name" value="USP_CS"/>
</dbReference>
<reference evidence="4" key="1">
    <citation type="journal article" date="2006" name="Science">
        <title>Phytophthora genome sequences uncover evolutionary origins and mechanisms of pathogenesis.</title>
        <authorList>
            <person name="Tyler B.M."/>
            <person name="Tripathy S."/>
            <person name="Zhang X."/>
            <person name="Dehal P."/>
            <person name="Jiang R.H."/>
            <person name="Aerts A."/>
            <person name="Arredondo F.D."/>
            <person name="Baxter L."/>
            <person name="Bensasson D."/>
            <person name="Beynon J.L."/>
            <person name="Chapman J."/>
            <person name="Damasceno C.M."/>
            <person name="Dorrance A.E."/>
            <person name="Dou D."/>
            <person name="Dickerman A.W."/>
            <person name="Dubchak I.L."/>
            <person name="Garbelotto M."/>
            <person name="Gijzen M."/>
            <person name="Gordon S.G."/>
            <person name="Govers F."/>
            <person name="Grunwald N.J."/>
            <person name="Huang W."/>
            <person name="Ivors K.L."/>
            <person name="Jones R.W."/>
            <person name="Kamoun S."/>
            <person name="Krampis K."/>
            <person name="Lamour K.H."/>
            <person name="Lee M.K."/>
            <person name="McDonald W.H."/>
            <person name="Medina M."/>
            <person name="Meijer H.J."/>
            <person name="Nordberg E.K."/>
            <person name="Maclean D.J."/>
            <person name="Ospina-Giraldo M.D."/>
            <person name="Morris P.F."/>
            <person name="Phuntumart V."/>
            <person name="Putnam N.H."/>
            <person name="Rash S."/>
            <person name="Rose J.K."/>
            <person name="Sakihama Y."/>
            <person name="Salamov A.A."/>
            <person name="Savidor A."/>
            <person name="Scheuring C.F."/>
            <person name="Smith B.M."/>
            <person name="Sobral B.W."/>
            <person name="Terry A."/>
            <person name="Torto-Alalibo T.A."/>
            <person name="Win J."/>
            <person name="Xu Z."/>
            <person name="Zhang H."/>
            <person name="Grigoriev I.V."/>
            <person name="Rokhsar D.S."/>
            <person name="Boore J.L."/>
        </authorList>
    </citation>
    <scope>NUCLEOTIDE SEQUENCE [LARGE SCALE GENOMIC DNA]</scope>
    <source>
        <strain evidence="4">Pr102</strain>
    </source>
</reference>
<keyword evidence="4" id="KW-1185">Reference proteome</keyword>
<dbReference type="InterPro" id="IPR038765">
    <property type="entry name" value="Papain-like_cys_pep_sf"/>
</dbReference>
<dbReference type="CDD" id="cd02257">
    <property type="entry name" value="Peptidase_C19"/>
    <property type="match status" value="1"/>
</dbReference>
<dbReference type="GO" id="GO:0004843">
    <property type="term" value="F:cysteine-type deubiquitinase activity"/>
    <property type="evidence" value="ECO:0007669"/>
    <property type="project" value="InterPro"/>
</dbReference>
<feature type="domain" description="USP" evidence="2">
    <location>
        <begin position="1"/>
        <end position="90"/>
    </location>
</feature>
<dbReference type="VEuPathDB" id="FungiDB:KRP22_349"/>
<dbReference type="InterPro" id="IPR001394">
    <property type="entry name" value="Peptidase_C19_UCH"/>
</dbReference>
<evidence type="ECO:0000256" key="1">
    <source>
        <dbReference type="SAM" id="MobiDB-lite"/>
    </source>
</evidence>
<feature type="region of interest" description="Disordered" evidence="1">
    <location>
        <begin position="107"/>
        <end position="134"/>
    </location>
</feature>
<dbReference type="PROSITE" id="PS00973">
    <property type="entry name" value="USP_2"/>
    <property type="match status" value="1"/>
</dbReference>
<proteinExistence type="predicted"/>
<evidence type="ECO:0000313" key="3">
    <source>
        <dbReference type="EnsemblProtists" id="Phyra74451"/>
    </source>
</evidence>
<dbReference type="AlphaFoldDB" id="H3GFG8"/>
<dbReference type="SUPFAM" id="SSF54001">
    <property type="entry name" value="Cysteine proteinases"/>
    <property type="match status" value="1"/>
</dbReference>
<dbReference type="VEuPathDB" id="FungiDB:KRP23_7658"/>
<evidence type="ECO:0000313" key="4">
    <source>
        <dbReference type="Proteomes" id="UP000005238"/>
    </source>
</evidence>
<organism evidence="3 4">
    <name type="scientific">Phytophthora ramorum</name>
    <name type="common">Sudden oak death agent</name>
    <dbReference type="NCBI Taxonomy" id="164328"/>
    <lineage>
        <taxon>Eukaryota</taxon>
        <taxon>Sar</taxon>
        <taxon>Stramenopiles</taxon>
        <taxon>Oomycota</taxon>
        <taxon>Peronosporomycetes</taxon>
        <taxon>Peronosporales</taxon>
        <taxon>Peronosporaceae</taxon>
        <taxon>Phytophthora</taxon>
    </lineage>
</organism>
<dbReference type="VEuPathDB" id="FungiDB:KRP23_7657"/>
<dbReference type="Gene3D" id="3.90.70.10">
    <property type="entry name" value="Cysteine proteinases"/>
    <property type="match status" value="1"/>
</dbReference>
<dbReference type="Proteomes" id="UP000005238">
    <property type="component" value="Unassembled WGS sequence"/>
</dbReference>
<dbReference type="HOGENOM" id="CLU_636924_0_0_1"/>
<dbReference type="InterPro" id="IPR028889">
    <property type="entry name" value="USP"/>
</dbReference>
<dbReference type="InParanoid" id="H3GFG8"/>
<dbReference type="InterPro" id="IPR050185">
    <property type="entry name" value="Ub_carboxyl-term_hydrolase"/>
</dbReference>
<dbReference type="GO" id="GO:0016579">
    <property type="term" value="P:protein deubiquitination"/>
    <property type="evidence" value="ECO:0007669"/>
    <property type="project" value="InterPro"/>
</dbReference>
<dbReference type="PROSITE" id="PS50235">
    <property type="entry name" value="USP_3"/>
    <property type="match status" value="1"/>
</dbReference>
<accession>H3GFG8</accession>
<dbReference type="VEuPathDB" id="FungiDB:KRP22_348"/>
<dbReference type="EMBL" id="DS566005">
    <property type="status" value="NOT_ANNOTATED_CDS"/>
    <property type="molecule type" value="Genomic_DNA"/>
</dbReference>
<dbReference type="STRING" id="164328.H3GFG8"/>
<evidence type="ECO:0000259" key="2">
    <source>
        <dbReference type="PROSITE" id="PS50235"/>
    </source>
</evidence>
<protein>
    <recommendedName>
        <fullName evidence="2">USP domain-containing protein</fullName>
    </recommendedName>
</protein>
<dbReference type="eggNOG" id="KOG1870">
    <property type="taxonomic scope" value="Eukaryota"/>
</dbReference>
<dbReference type="Pfam" id="PF00443">
    <property type="entry name" value="UCH"/>
    <property type="match status" value="1"/>
</dbReference>
<sequence>MDPRVRRGMDFLQNELDIPLTSASRSCTKYDLYAVVHHSGSGLSSGHYTAHIRRPDETCWWLADDASVSPLSEDEVSPSSTAYLLFYVRQDVASGATELGDLFPPRRTAVKPSDSTSCTLHVHSTDEEDASSSFSEQSRAAGRLSDDVWYFCVARASPTVLEWFTVDAGTESSDEEDVSPSTSSGGAVLLTSTRVSSVEAVDGESVTLPEQRDNADDSGVIINLVVDEHERRRLESCSLYVEDDVSGVALLIETESETHRDQWVHFLNGILHKEDEHEEGGGQVQGNEEQEAGEVAMEDLESLHFSASRSSISTRSLLHQGKSENLLEEDDPFGLLSLTTSALSSVSLVDDQEIITTNTAPGMFAMDHFEIAEGDELAEEIEDTDGSDTSAANMDGDYVADTAVDPSLLRLYCHLQYDSTACRCEYSQQEA</sequence>
<dbReference type="PANTHER" id="PTHR21646">
    <property type="entry name" value="UBIQUITIN CARBOXYL-TERMINAL HYDROLASE"/>
    <property type="match status" value="1"/>
</dbReference>